<keyword evidence="1" id="KW-0472">Membrane</keyword>
<organism evidence="2 3">
    <name type="scientific">Coleofasciculus chthonoplastes PCC 7420</name>
    <dbReference type="NCBI Taxonomy" id="118168"/>
    <lineage>
        <taxon>Bacteria</taxon>
        <taxon>Bacillati</taxon>
        <taxon>Cyanobacteriota</taxon>
        <taxon>Cyanophyceae</taxon>
        <taxon>Coleofasciculales</taxon>
        <taxon>Coleofasciculaceae</taxon>
        <taxon>Coleofasciculus</taxon>
    </lineage>
</organism>
<keyword evidence="1" id="KW-0812">Transmembrane</keyword>
<keyword evidence="1" id="KW-1133">Transmembrane helix</keyword>
<dbReference type="AlphaFoldDB" id="B4VPK1"/>
<proteinExistence type="predicted"/>
<evidence type="ECO:0000256" key="1">
    <source>
        <dbReference type="SAM" id="Phobius"/>
    </source>
</evidence>
<feature type="transmembrane region" description="Helical" evidence="1">
    <location>
        <begin position="32"/>
        <end position="50"/>
    </location>
</feature>
<feature type="transmembrane region" description="Helical" evidence="1">
    <location>
        <begin position="9"/>
        <end position="26"/>
    </location>
</feature>
<sequence>MPGLLSRNLTIALLGFAVLYLVRPNLLTTEQALAIIVFGILFMLVIPDLGKK</sequence>
<dbReference type="EMBL" id="DS989847">
    <property type="protein sequence ID" value="EDX76246.1"/>
    <property type="molecule type" value="Genomic_DNA"/>
</dbReference>
<evidence type="ECO:0000313" key="3">
    <source>
        <dbReference type="Proteomes" id="UP000003835"/>
    </source>
</evidence>
<dbReference type="Proteomes" id="UP000003835">
    <property type="component" value="Unassembled WGS sequence"/>
</dbReference>
<keyword evidence="3" id="KW-1185">Reference proteome</keyword>
<dbReference type="HOGENOM" id="CLU_3078725_0_0_3"/>
<evidence type="ECO:0000313" key="2">
    <source>
        <dbReference type="EMBL" id="EDX76246.1"/>
    </source>
</evidence>
<reference evidence="2 3" key="1">
    <citation type="submission" date="2008-07" db="EMBL/GenBank/DDBJ databases">
        <authorList>
            <person name="Tandeau de Marsac N."/>
            <person name="Ferriera S."/>
            <person name="Johnson J."/>
            <person name="Kravitz S."/>
            <person name="Beeson K."/>
            <person name="Sutton G."/>
            <person name="Rogers Y.-H."/>
            <person name="Friedman R."/>
            <person name="Frazier M."/>
            <person name="Venter J.C."/>
        </authorList>
    </citation>
    <scope>NUCLEOTIDE SEQUENCE [LARGE SCALE GENOMIC DNA]</scope>
    <source>
        <strain evidence="2 3">PCC 7420</strain>
    </source>
</reference>
<gene>
    <name evidence="2" type="ORF">MC7420_5680</name>
</gene>
<name>B4VPK1_9CYAN</name>
<protein>
    <submittedName>
        <fullName evidence="2">Uncharacterized protein</fullName>
    </submittedName>
</protein>
<accession>B4VPK1</accession>